<sequence length="821" mass="94520">MTRDPIVPRTRNFRATFEFSTPRPLLAILLLIGVLLCAGLWPSSAGGYLLKDEKRGTNLSIFGLGMIRLNYADVDGDTLGFEESDEGFAEEFDTQEFLSFAVNGILFRDYALEGKLRYNQDDDPDWNFRFKLSRDENYFIFGDQTEIFSDLYFTRYTSPFRGATLHLQSDRLGITTFGAFTRGESEQEEIVPDGTSGPYTLDRLPVVPGSEIVTIEIRNQNDPNEVLDVIPQTRNVDYTIDYDTGEITFVSPIDSETFQGDPQVIVVTYRSEEDSSSFRTAITGARATVMPTSWVQLGATYVSEFDRDPTLSDGFDRRQDIYSLDSTFTLGDAITFTTEYALSQDSGDTEDTDDSPKAVLATLNARLGEKFDLTGKYHLTERDFLTFANPDLDPDEQELQLVGKYSYRTNHSIEMGYRFVQDNQPRDPDDPRTTTHRPYLAWNAFVREHTELYAKYEYLQTQDDLDPEETDAQTHAFLLGGIQEFLDVPVLNTVVLRGEYERTDDEDFTNQDPDTTTHQARVRGLAKLAPDLTTYVEQRERLIRDHDLNDNTERQDISEIGIDFDRWEKFSIESKYQYRVTHDLLLDEKESQRHTFSVSSTYHPFTALQGFGKFEIRDETWYALQDEPLEDAPEEPLIDPTEGLPLDESIDTDDRSAQGITFEGRLLYTPIKDLSARIRYEYDYTEDAAVSTAKTREDETEFRLNYAFDNRRNRLTAVYKIERDLLEAPPTPETNSRTRTYFVSAARQLSDRWDMLAQYKREVVDQSDENYREDVLAELGYEVGRFIKFVGGYQHSIFRDDEASENDYTAHSIYLKLIGKL</sequence>
<dbReference type="AlphaFoldDB" id="A0A9D5JTI4"/>
<dbReference type="EMBL" id="WJJP01000138">
    <property type="protein sequence ID" value="MBD3323815.1"/>
    <property type="molecule type" value="Genomic_DNA"/>
</dbReference>
<accession>A0A9D5JTI4</accession>
<gene>
    <name evidence="1" type="ORF">GF339_04480</name>
</gene>
<organism evidence="1 2">
    <name type="scientific">candidate division KSB3 bacterium</name>
    <dbReference type="NCBI Taxonomy" id="2044937"/>
    <lineage>
        <taxon>Bacteria</taxon>
        <taxon>candidate division KSB3</taxon>
    </lineage>
</organism>
<comment type="caution">
    <text evidence="1">The sequence shown here is derived from an EMBL/GenBank/DDBJ whole genome shotgun (WGS) entry which is preliminary data.</text>
</comment>
<reference evidence="1" key="1">
    <citation type="submission" date="2019-11" db="EMBL/GenBank/DDBJ databases">
        <title>Microbial mats filling the niche in hypersaline microbial mats.</title>
        <authorList>
            <person name="Wong H.L."/>
            <person name="Macleod F.I."/>
            <person name="White R.A. III"/>
            <person name="Burns B.P."/>
        </authorList>
    </citation>
    <scope>NUCLEOTIDE SEQUENCE</scope>
    <source>
        <strain evidence="1">Rbin_158</strain>
    </source>
</reference>
<evidence type="ECO:0000313" key="2">
    <source>
        <dbReference type="Proteomes" id="UP000649604"/>
    </source>
</evidence>
<proteinExistence type="predicted"/>
<protein>
    <submittedName>
        <fullName evidence="1">Uncharacterized protein</fullName>
    </submittedName>
</protein>
<dbReference type="Proteomes" id="UP000649604">
    <property type="component" value="Unassembled WGS sequence"/>
</dbReference>
<dbReference type="InterPro" id="IPR023614">
    <property type="entry name" value="Porin_dom_sf"/>
</dbReference>
<dbReference type="Gene3D" id="2.40.160.10">
    <property type="entry name" value="Porin"/>
    <property type="match status" value="1"/>
</dbReference>
<evidence type="ECO:0000313" key="1">
    <source>
        <dbReference type="EMBL" id="MBD3323815.1"/>
    </source>
</evidence>
<name>A0A9D5JTI4_9BACT</name>